<evidence type="ECO:0000313" key="2">
    <source>
        <dbReference type="Proteomes" id="UP000195897"/>
    </source>
</evidence>
<sequence>MKRRIITIVLAVLVLIVIFVPCSFTLFTSEQTLTQPSGCTLREHNQGASLIPIELSTEEAADVGQTLRDTTLHFRGLTRHITSEPPATLYELSLWHEDDQTFTVLVDRKHLYLPLRAGFFVCFSPASGTDTLFSALSRLHAAA</sequence>
<dbReference type="Proteomes" id="UP000195897">
    <property type="component" value="Unassembled WGS sequence"/>
</dbReference>
<organism evidence="1 2">
    <name type="scientific">Butyricicoccus pullicaecorum</name>
    <dbReference type="NCBI Taxonomy" id="501571"/>
    <lineage>
        <taxon>Bacteria</taxon>
        <taxon>Bacillati</taxon>
        <taxon>Bacillota</taxon>
        <taxon>Clostridia</taxon>
        <taxon>Eubacteriales</taxon>
        <taxon>Butyricicoccaceae</taxon>
        <taxon>Butyricicoccus</taxon>
    </lineage>
</organism>
<comment type="caution">
    <text evidence="1">The sequence shown here is derived from an EMBL/GenBank/DDBJ whole genome shotgun (WGS) entry which is preliminary data.</text>
</comment>
<dbReference type="RefSeq" id="WP_087374138.1">
    <property type="nucleotide sequence ID" value="NZ_NFKK01000018.1"/>
</dbReference>
<reference evidence="2" key="1">
    <citation type="submission" date="2017-04" db="EMBL/GenBank/DDBJ databases">
        <title>Function of individual gut microbiota members based on whole genome sequencing of pure cultures obtained from chicken caecum.</title>
        <authorList>
            <person name="Medvecky M."/>
            <person name="Cejkova D."/>
            <person name="Polansky O."/>
            <person name="Karasova D."/>
            <person name="Kubasova T."/>
            <person name="Cizek A."/>
            <person name="Rychlik I."/>
        </authorList>
    </citation>
    <scope>NUCLEOTIDE SEQUENCE [LARGE SCALE GENOMIC DNA]</scope>
    <source>
        <strain evidence="2">An180</strain>
    </source>
</reference>
<proteinExistence type="predicted"/>
<accession>A0A1Y4L4K3</accession>
<evidence type="ECO:0000313" key="1">
    <source>
        <dbReference type="EMBL" id="OUP51688.1"/>
    </source>
</evidence>
<dbReference type="AlphaFoldDB" id="A0A1Y4L4K3"/>
<gene>
    <name evidence="1" type="ORF">B5F17_11930</name>
</gene>
<protein>
    <submittedName>
        <fullName evidence="1">Uncharacterized protein</fullName>
    </submittedName>
</protein>
<name>A0A1Y4L4K3_9FIRM</name>
<dbReference type="EMBL" id="NFKK01000018">
    <property type="protein sequence ID" value="OUP51688.1"/>
    <property type="molecule type" value="Genomic_DNA"/>
</dbReference>